<dbReference type="EMBL" id="BSPL01000038">
    <property type="protein sequence ID" value="GLS74444.1"/>
    <property type="molecule type" value="Genomic_DNA"/>
</dbReference>
<protein>
    <submittedName>
        <fullName evidence="2">Uncharacterized protein</fullName>
    </submittedName>
</protein>
<dbReference type="AlphaFoldDB" id="A0AA37TIC2"/>
<feature type="compositionally biased region" description="Basic and acidic residues" evidence="1">
    <location>
        <begin position="106"/>
        <end position="123"/>
    </location>
</feature>
<accession>A0AA37TIC2</accession>
<evidence type="ECO:0000313" key="2">
    <source>
        <dbReference type="EMBL" id="GLS74444.1"/>
    </source>
</evidence>
<evidence type="ECO:0000313" key="3">
    <source>
        <dbReference type="Proteomes" id="UP001157440"/>
    </source>
</evidence>
<proteinExistence type="predicted"/>
<sequence length="148" mass="16181">MVAMMVAVHPVGAMPHHPRFHPGVAVHAAEAAIALRGRVPVEAVARRGEARAGCAEDEAERERRAENDLVHGTNVSPRPCAARTERINTGRVPASPAIAPRHPRRDIRAPPSRREGEQRERLGQPRLRHRNGAEAGGERPVEQIQEIA</sequence>
<feature type="region of interest" description="Disordered" evidence="1">
    <location>
        <begin position="48"/>
        <end position="148"/>
    </location>
</feature>
<reference evidence="3" key="1">
    <citation type="journal article" date="2019" name="Int. J. Syst. Evol. Microbiol.">
        <title>The Global Catalogue of Microorganisms (GCM) 10K type strain sequencing project: providing services to taxonomists for standard genome sequencing and annotation.</title>
        <authorList>
            <consortium name="The Broad Institute Genomics Platform"/>
            <consortium name="The Broad Institute Genome Sequencing Center for Infectious Disease"/>
            <person name="Wu L."/>
            <person name="Ma J."/>
        </authorList>
    </citation>
    <scope>NUCLEOTIDE SEQUENCE [LARGE SCALE GENOMIC DNA]</scope>
    <source>
        <strain evidence="3">NBRC 103632</strain>
    </source>
</reference>
<dbReference type="Proteomes" id="UP001157440">
    <property type="component" value="Unassembled WGS sequence"/>
</dbReference>
<comment type="caution">
    <text evidence="2">The sequence shown here is derived from an EMBL/GenBank/DDBJ whole genome shotgun (WGS) entry which is preliminary data.</text>
</comment>
<organism evidence="2 3">
    <name type="scientific">Methylobacterium tardum</name>
    <dbReference type="NCBI Taxonomy" id="374432"/>
    <lineage>
        <taxon>Bacteria</taxon>
        <taxon>Pseudomonadati</taxon>
        <taxon>Pseudomonadota</taxon>
        <taxon>Alphaproteobacteria</taxon>
        <taxon>Hyphomicrobiales</taxon>
        <taxon>Methylobacteriaceae</taxon>
        <taxon>Methylobacterium</taxon>
    </lineage>
</organism>
<gene>
    <name evidence="2" type="ORF">GCM10007890_64620</name>
</gene>
<feature type="compositionally biased region" description="Basic and acidic residues" evidence="1">
    <location>
        <begin position="60"/>
        <end position="69"/>
    </location>
</feature>
<keyword evidence="3" id="KW-1185">Reference proteome</keyword>
<name>A0AA37TIC2_9HYPH</name>
<evidence type="ECO:0000256" key="1">
    <source>
        <dbReference type="SAM" id="MobiDB-lite"/>
    </source>
</evidence>